<keyword evidence="1" id="KW-0472">Membrane</keyword>
<dbReference type="InterPro" id="IPR050768">
    <property type="entry name" value="UPF0353/GerABKA_families"/>
</dbReference>
<dbReference type="Gene3D" id="3.40.50.410">
    <property type="entry name" value="von Willebrand factor, type A domain"/>
    <property type="match status" value="1"/>
</dbReference>
<dbReference type="PANTHER" id="PTHR22550:SF18">
    <property type="entry name" value="VWFA DOMAIN-CONTAINING PROTEIN"/>
    <property type="match status" value="1"/>
</dbReference>
<dbReference type="SUPFAM" id="SSF53300">
    <property type="entry name" value="vWA-like"/>
    <property type="match status" value="1"/>
</dbReference>
<dbReference type="PANTHER" id="PTHR22550">
    <property type="entry name" value="SPORE GERMINATION PROTEIN"/>
    <property type="match status" value="1"/>
</dbReference>
<protein>
    <submittedName>
        <fullName evidence="3">Uncharacterized protein containing a von Willebrand factor type A (VWA) domain</fullName>
    </submittedName>
</protein>
<dbReference type="RefSeq" id="WP_011398542.1">
    <property type="nucleotide sequence ID" value="NC_007645.1"/>
</dbReference>
<keyword evidence="4" id="KW-1185">Reference proteome</keyword>
<dbReference type="InterPro" id="IPR002035">
    <property type="entry name" value="VWF_A"/>
</dbReference>
<dbReference type="CDD" id="cd01467">
    <property type="entry name" value="vWA_BatA_type"/>
    <property type="match status" value="1"/>
</dbReference>
<dbReference type="EMBL" id="CP000155">
    <property type="protein sequence ID" value="ABC31477.1"/>
    <property type="molecule type" value="Genomic_DNA"/>
</dbReference>
<gene>
    <name evidence="3" type="ordered locus">HCH_04783</name>
</gene>
<evidence type="ECO:0000313" key="3">
    <source>
        <dbReference type="EMBL" id="ABC31477.1"/>
    </source>
</evidence>
<dbReference type="PROSITE" id="PS50234">
    <property type="entry name" value="VWFA"/>
    <property type="match status" value="1"/>
</dbReference>
<organism evidence="3 4">
    <name type="scientific">Hahella chejuensis (strain KCTC 2396)</name>
    <dbReference type="NCBI Taxonomy" id="349521"/>
    <lineage>
        <taxon>Bacteria</taxon>
        <taxon>Pseudomonadati</taxon>
        <taxon>Pseudomonadota</taxon>
        <taxon>Gammaproteobacteria</taxon>
        <taxon>Oceanospirillales</taxon>
        <taxon>Hahellaceae</taxon>
        <taxon>Hahella</taxon>
    </lineage>
</organism>
<dbReference type="InterPro" id="IPR036465">
    <property type="entry name" value="vWFA_dom_sf"/>
</dbReference>
<keyword evidence="1" id="KW-1133">Transmembrane helix</keyword>
<dbReference type="STRING" id="349521.HCH_04783"/>
<dbReference type="Proteomes" id="UP000000238">
    <property type="component" value="Chromosome"/>
</dbReference>
<dbReference type="Pfam" id="PF00092">
    <property type="entry name" value="VWA"/>
    <property type="match status" value="1"/>
</dbReference>
<reference evidence="3 4" key="1">
    <citation type="journal article" date="2005" name="Nucleic Acids Res.">
        <title>Genomic blueprint of Hahella chejuensis, a marine microbe producing an algicidal agent.</title>
        <authorList>
            <person name="Jeong H."/>
            <person name="Yim J.H."/>
            <person name="Lee C."/>
            <person name="Choi S.-H."/>
            <person name="Park Y.K."/>
            <person name="Yoon S.H."/>
            <person name="Hur C.-G."/>
            <person name="Kang H.-Y."/>
            <person name="Kim D."/>
            <person name="Lee H.H."/>
            <person name="Park K.H."/>
            <person name="Park S.-H."/>
            <person name="Park H.-S."/>
            <person name="Lee H.K."/>
            <person name="Oh T.K."/>
            <person name="Kim J.F."/>
        </authorList>
    </citation>
    <scope>NUCLEOTIDE SEQUENCE [LARGE SCALE GENOMIC DNA]</scope>
    <source>
        <strain evidence="3 4">KCTC 2396</strain>
    </source>
</reference>
<dbReference type="KEGG" id="hch:HCH_04783"/>
<dbReference type="OrthoDB" id="6206554at2"/>
<accession>Q2SCZ7</accession>
<evidence type="ECO:0000259" key="2">
    <source>
        <dbReference type="PROSITE" id="PS50234"/>
    </source>
</evidence>
<dbReference type="InterPro" id="IPR033881">
    <property type="entry name" value="vWA_BatA_type"/>
</dbReference>
<evidence type="ECO:0000256" key="1">
    <source>
        <dbReference type="SAM" id="Phobius"/>
    </source>
</evidence>
<feature type="domain" description="VWFA" evidence="2">
    <location>
        <begin position="95"/>
        <end position="289"/>
    </location>
</feature>
<dbReference type="AlphaFoldDB" id="Q2SCZ7"/>
<dbReference type="SMART" id="SM00327">
    <property type="entry name" value="VWA"/>
    <property type="match status" value="1"/>
</dbReference>
<evidence type="ECO:0000313" key="4">
    <source>
        <dbReference type="Proteomes" id="UP000000238"/>
    </source>
</evidence>
<sequence>MLTLAWPWLLLALPLPWLIRKRRKNNEEGRNLALRVPFYQQAARVLEGADASSSSAPSGRWSAILQVLAWTLLVVAVCRPQWQGEPIPMDYEARDLLLAVDISPSMQETDLQLKGNQATRLDVVKSVVTDFIQVRQGDRLGLILFGAQPYIQAPLTYDLVTVGELLNEATLGIAGNATAIGDAIGLGIKRLRERPADSRVLVLLTDGANTGGEVSPEQAAKLAADAGIKIYTVGVGADEIIRRGIFGYRKENPSADLDETLLQSIADETDGQYFRARNTGELELIYESINQLEPIKQQQRFFRPTTEWYWGPLLVALILLAFCWLVPALSGLSRRSASTQLEEAP</sequence>
<dbReference type="HOGENOM" id="CLU_024570_0_1_6"/>
<keyword evidence="1" id="KW-0812">Transmembrane</keyword>
<feature type="transmembrane region" description="Helical" evidence="1">
    <location>
        <begin position="308"/>
        <end position="329"/>
    </location>
</feature>
<dbReference type="eggNOG" id="COG2304">
    <property type="taxonomic scope" value="Bacteria"/>
</dbReference>
<proteinExistence type="predicted"/>
<name>Q2SCZ7_HAHCH</name>